<feature type="transmembrane region" description="Helical" evidence="3">
    <location>
        <begin position="236"/>
        <end position="255"/>
    </location>
</feature>
<feature type="region of interest" description="Disordered" evidence="2">
    <location>
        <begin position="1"/>
        <end position="22"/>
    </location>
</feature>
<comment type="caution">
    <text evidence="4">The sequence shown here is derived from an EMBL/GenBank/DDBJ whole genome shotgun (WGS) entry which is preliminary data.</text>
</comment>
<protein>
    <submittedName>
        <fullName evidence="4">Uncharacterized protein</fullName>
    </submittedName>
</protein>
<keyword evidence="3" id="KW-1133">Transmembrane helix</keyword>
<accession>A0A2T7A3A9</accession>
<dbReference type="AlphaFoldDB" id="A0A2T7A3A9"/>
<keyword evidence="3" id="KW-0812">Transmembrane</keyword>
<evidence type="ECO:0000256" key="2">
    <source>
        <dbReference type="SAM" id="MobiDB-lite"/>
    </source>
</evidence>
<organism evidence="4 5">
    <name type="scientific">Tuber borchii</name>
    <name type="common">White truffle</name>
    <dbReference type="NCBI Taxonomy" id="42251"/>
    <lineage>
        <taxon>Eukaryota</taxon>
        <taxon>Fungi</taxon>
        <taxon>Dikarya</taxon>
        <taxon>Ascomycota</taxon>
        <taxon>Pezizomycotina</taxon>
        <taxon>Pezizomycetes</taxon>
        <taxon>Pezizales</taxon>
        <taxon>Tuberaceae</taxon>
        <taxon>Tuber</taxon>
    </lineage>
</organism>
<keyword evidence="1" id="KW-0175">Coiled coil</keyword>
<dbReference type="Proteomes" id="UP000244722">
    <property type="component" value="Unassembled WGS sequence"/>
</dbReference>
<evidence type="ECO:0000313" key="5">
    <source>
        <dbReference type="Proteomes" id="UP000244722"/>
    </source>
</evidence>
<sequence>MERGKKPPLIRSNTGNLGSSKRHQILHTSPSLSFPFHLHQTHEDTSRSKATAVSPDVETYNYEYQPNRYPASLPTSRKGSLHHEMPERKISVPRNKSTFSNTGREELSCAISTLQASSQKQMQRLDATYSSVLQKLHELSGLAARLQGLGEIAKSTVQEFDAADVRCRSEFKSQIKGIERFNDELGNIELLRERLVAQKERVREYHERLDKVQERIDRHKEMEVVWRRRASRRLRLLWGFISILVILWLLATAGSDPETLQDDPLRALPRLTIPTPELARELPDISIVAPMLSDEALNEL</sequence>
<dbReference type="STRING" id="42251.A0A2T7A3A9"/>
<keyword evidence="3" id="KW-0472">Membrane</keyword>
<name>A0A2T7A3A9_TUBBO</name>
<proteinExistence type="predicted"/>
<evidence type="ECO:0000256" key="1">
    <source>
        <dbReference type="SAM" id="Coils"/>
    </source>
</evidence>
<evidence type="ECO:0000313" key="4">
    <source>
        <dbReference type="EMBL" id="PUU82175.1"/>
    </source>
</evidence>
<gene>
    <name evidence="4" type="ORF">B9Z19DRAFT_1099291</name>
</gene>
<dbReference type="OrthoDB" id="5419542at2759"/>
<dbReference type="EMBL" id="NESQ01000032">
    <property type="protein sequence ID" value="PUU82175.1"/>
    <property type="molecule type" value="Genomic_DNA"/>
</dbReference>
<feature type="coiled-coil region" evidence="1">
    <location>
        <begin position="178"/>
        <end position="222"/>
    </location>
</feature>
<evidence type="ECO:0000256" key="3">
    <source>
        <dbReference type="SAM" id="Phobius"/>
    </source>
</evidence>
<feature type="region of interest" description="Disordered" evidence="2">
    <location>
        <begin position="66"/>
        <end position="86"/>
    </location>
</feature>
<keyword evidence="5" id="KW-1185">Reference proteome</keyword>
<reference evidence="4 5" key="1">
    <citation type="submission" date="2017-04" db="EMBL/GenBank/DDBJ databases">
        <title>Draft genome sequence of Tuber borchii Vittad., a whitish edible truffle.</title>
        <authorList>
            <consortium name="DOE Joint Genome Institute"/>
            <person name="Murat C."/>
            <person name="Kuo A."/>
            <person name="Barry K.W."/>
            <person name="Clum A."/>
            <person name="Dockter R.B."/>
            <person name="Fauchery L."/>
            <person name="Iotti M."/>
            <person name="Kohler A."/>
            <person name="Labutti K."/>
            <person name="Lindquist E.A."/>
            <person name="Lipzen A."/>
            <person name="Ohm R.A."/>
            <person name="Wang M."/>
            <person name="Grigoriev I.V."/>
            <person name="Zambonelli A."/>
            <person name="Martin F.M."/>
        </authorList>
    </citation>
    <scope>NUCLEOTIDE SEQUENCE [LARGE SCALE GENOMIC DNA]</scope>
    <source>
        <strain evidence="4 5">Tbo3840</strain>
    </source>
</reference>